<protein>
    <submittedName>
        <fullName evidence="1">23622_t:CDS:1</fullName>
    </submittedName>
</protein>
<reference evidence="1" key="1">
    <citation type="submission" date="2021-06" db="EMBL/GenBank/DDBJ databases">
        <authorList>
            <person name="Kallberg Y."/>
            <person name="Tangrot J."/>
            <person name="Rosling A."/>
        </authorList>
    </citation>
    <scope>NUCLEOTIDE SEQUENCE</scope>
    <source>
        <strain evidence="1">MA461A</strain>
    </source>
</reference>
<name>A0ACA9P9X2_9GLOM</name>
<gene>
    <name evidence="1" type="ORF">RPERSI_LOCUS9564</name>
</gene>
<dbReference type="EMBL" id="CAJVQC010018173">
    <property type="protein sequence ID" value="CAG8691292.1"/>
    <property type="molecule type" value="Genomic_DNA"/>
</dbReference>
<proteinExistence type="predicted"/>
<keyword evidence="2" id="KW-1185">Reference proteome</keyword>
<accession>A0ACA9P9X2</accession>
<evidence type="ECO:0000313" key="1">
    <source>
        <dbReference type="EMBL" id="CAG8691292.1"/>
    </source>
</evidence>
<evidence type="ECO:0000313" key="2">
    <source>
        <dbReference type="Proteomes" id="UP000789920"/>
    </source>
</evidence>
<comment type="caution">
    <text evidence="1">The sequence shown here is derived from an EMBL/GenBank/DDBJ whole genome shotgun (WGS) entry which is preliminary data.</text>
</comment>
<sequence length="89" mass="10535">MLYQQNIVKEENIPLENQAPTDQSNLIINDYRIKYFFIIFYYKYKSDSLFEDSSQASCFYTLIEESDQEGYSPAKYSNKKSQKSIKSQS</sequence>
<feature type="non-terminal residue" evidence="1">
    <location>
        <position position="89"/>
    </location>
</feature>
<dbReference type="Proteomes" id="UP000789920">
    <property type="component" value="Unassembled WGS sequence"/>
</dbReference>
<organism evidence="1 2">
    <name type="scientific">Racocetra persica</name>
    <dbReference type="NCBI Taxonomy" id="160502"/>
    <lineage>
        <taxon>Eukaryota</taxon>
        <taxon>Fungi</taxon>
        <taxon>Fungi incertae sedis</taxon>
        <taxon>Mucoromycota</taxon>
        <taxon>Glomeromycotina</taxon>
        <taxon>Glomeromycetes</taxon>
        <taxon>Diversisporales</taxon>
        <taxon>Gigasporaceae</taxon>
        <taxon>Racocetra</taxon>
    </lineage>
</organism>